<dbReference type="PROSITE" id="PS50044">
    <property type="entry name" value="SIGMA54_3"/>
    <property type="match status" value="1"/>
</dbReference>
<comment type="function">
    <text evidence="9">Sigma factors are initiation factors that promote the attachment of RNA polymerase to specific initiation sites and are then released.</text>
</comment>
<dbReference type="NCBIfam" id="NF009118">
    <property type="entry name" value="PRK12469.1"/>
    <property type="match status" value="1"/>
</dbReference>
<keyword evidence="2 9" id="KW-0240">DNA-directed RNA polymerase</keyword>
<evidence type="ECO:0000256" key="3">
    <source>
        <dbReference type="ARBA" id="ARBA00022679"/>
    </source>
</evidence>
<evidence type="ECO:0000256" key="2">
    <source>
        <dbReference type="ARBA" id="ARBA00022478"/>
    </source>
</evidence>
<keyword evidence="3 9" id="KW-0808">Transferase</keyword>
<evidence type="ECO:0000256" key="8">
    <source>
        <dbReference type="ARBA" id="ARBA00023163"/>
    </source>
</evidence>
<evidence type="ECO:0000256" key="7">
    <source>
        <dbReference type="ARBA" id="ARBA00023125"/>
    </source>
</evidence>
<dbReference type="PRINTS" id="PR00045">
    <property type="entry name" value="SIGMA54FCT"/>
</dbReference>
<dbReference type="InterPro" id="IPR007634">
    <property type="entry name" value="RNA_pol_sigma_54_DNA-bd"/>
</dbReference>
<feature type="domain" description="RNA polymerase sigma factor 54 DNA-binding" evidence="10">
    <location>
        <begin position="309"/>
        <end position="464"/>
    </location>
</feature>
<evidence type="ECO:0000256" key="9">
    <source>
        <dbReference type="PIRNR" id="PIRNR000774"/>
    </source>
</evidence>
<evidence type="ECO:0000256" key="5">
    <source>
        <dbReference type="ARBA" id="ARBA00023015"/>
    </source>
</evidence>
<evidence type="ECO:0000313" key="13">
    <source>
        <dbReference type="Proteomes" id="UP000297564"/>
    </source>
</evidence>
<proteinExistence type="inferred from homology"/>
<keyword evidence="7 9" id="KW-0238">DNA-binding</keyword>
<dbReference type="GO" id="GO:0003677">
    <property type="term" value="F:DNA binding"/>
    <property type="evidence" value="ECO:0007669"/>
    <property type="project" value="UniProtKB-KW"/>
</dbReference>
<dbReference type="GO" id="GO:0001216">
    <property type="term" value="F:DNA-binding transcription activator activity"/>
    <property type="evidence" value="ECO:0007669"/>
    <property type="project" value="InterPro"/>
</dbReference>
<dbReference type="GO" id="GO:0000428">
    <property type="term" value="C:DNA-directed RNA polymerase complex"/>
    <property type="evidence" value="ECO:0007669"/>
    <property type="project" value="UniProtKB-KW"/>
</dbReference>
<keyword evidence="13" id="KW-1185">Reference proteome</keyword>
<keyword evidence="4 9" id="KW-0548">Nucleotidyltransferase</keyword>
<dbReference type="GO" id="GO:0016779">
    <property type="term" value="F:nucleotidyltransferase activity"/>
    <property type="evidence" value="ECO:0007669"/>
    <property type="project" value="UniProtKB-KW"/>
</dbReference>
<dbReference type="AlphaFoldDB" id="A0A4Z0BTL4"/>
<dbReference type="NCBIfam" id="TIGR02395">
    <property type="entry name" value="rpoN_sigma"/>
    <property type="match status" value="1"/>
</dbReference>
<dbReference type="InterPro" id="IPR000394">
    <property type="entry name" value="RNA_pol_sigma_54"/>
</dbReference>
<dbReference type="EMBL" id="SMLL01000003">
    <property type="protein sequence ID" value="TFZ01339.1"/>
    <property type="molecule type" value="Genomic_DNA"/>
</dbReference>
<dbReference type="PANTHER" id="PTHR32248">
    <property type="entry name" value="RNA POLYMERASE SIGMA-54 FACTOR"/>
    <property type="match status" value="1"/>
</dbReference>
<dbReference type="Gene3D" id="1.10.10.60">
    <property type="entry name" value="Homeodomain-like"/>
    <property type="match status" value="1"/>
</dbReference>
<dbReference type="PROSITE" id="PS00717">
    <property type="entry name" value="SIGMA54_1"/>
    <property type="match status" value="1"/>
</dbReference>
<dbReference type="RefSeq" id="WP_135284637.1">
    <property type="nucleotide sequence ID" value="NZ_SMLL01000003.1"/>
</dbReference>
<keyword evidence="8 9" id="KW-0804">Transcription</keyword>
<gene>
    <name evidence="12" type="primary">rpoN</name>
    <name evidence="12" type="ORF">EZ242_08130</name>
</gene>
<evidence type="ECO:0000256" key="6">
    <source>
        <dbReference type="ARBA" id="ARBA00023082"/>
    </source>
</evidence>
<dbReference type="PIRSF" id="PIRSF000774">
    <property type="entry name" value="RpoN"/>
    <property type="match status" value="1"/>
</dbReference>
<evidence type="ECO:0000256" key="1">
    <source>
        <dbReference type="ARBA" id="ARBA00008798"/>
    </source>
</evidence>
<sequence length="470" mass="51340">MFSHALELRSSAVLQPALSPRLQRAVKLLQLSSTDFSQLLRGALDTNPFLELEETSPELQGAADALADEADAPSGFADWADAPGTRAAGAGRGRLELDEANYDVLQAPTTLAEHLWGQLRLLPLPPRDLALALAVASCLDDDGLLRCPLEEVAAGLALGEPARPEELQIALRHVQALDPPGVGGRDLCECLRLQLASVEPRSVRELADAVLSQHLGALAAGDLNVIGRRLGQPRERIEAACAAIRRLDPHPGWRFGQAPVPYVTPDVIVRRQRGQWTAELNPVIVPRVRLNRRYAELFQQRRESAHPELSAQLQEARWTLRNLEQRFSTILDVARAILKRQHRFLAYGPMAMRPLALREIAGELGVHESTVSRVTNNKFMATPSGVFELKYFFSRGMATASGGECSPTAIRGLLRELIAAEAAGEPLSDVELARQLALQGLPVARRTVTKYRQQLKIAPAARRARPACGA</sequence>
<keyword evidence="6 9" id="KW-0731">Sigma factor</keyword>
<name>A0A4Z0BTL4_9BURK</name>
<evidence type="ECO:0000259" key="11">
    <source>
        <dbReference type="Pfam" id="PF04963"/>
    </source>
</evidence>
<evidence type="ECO:0000313" key="12">
    <source>
        <dbReference type="EMBL" id="TFZ01339.1"/>
    </source>
</evidence>
<dbReference type="GO" id="GO:0006352">
    <property type="term" value="P:DNA-templated transcription initiation"/>
    <property type="evidence" value="ECO:0007669"/>
    <property type="project" value="InterPro"/>
</dbReference>
<dbReference type="Gene3D" id="1.10.10.1330">
    <property type="entry name" value="RNA polymerase sigma-54 factor, core-binding domain"/>
    <property type="match status" value="1"/>
</dbReference>
<dbReference type="Pfam" id="PF04963">
    <property type="entry name" value="Sigma54_CBD"/>
    <property type="match status" value="1"/>
</dbReference>
<evidence type="ECO:0000256" key="4">
    <source>
        <dbReference type="ARBA" id="ARBA00022695"/>
    </source>
</evidence>
<accession>A0A4Z0BTL4</accession>
<protein>
    <recommendedName>
        <fullName evidence="9">RNA polymerase sigma-54 factor</fullName>
    </recommendedName>
</protein>
<dbReference type="Pfam" id="PF00309">
    <property type="entry name" value="Sigma54_AID"/>
    <property type="match status" value="1"/>
</dbReference>
<dbReference type="PROSITE" id="PS00718">
    <property type="entry name" value="SIGMA54_2"/>
    <property type="match status" value="1"/>
</dbReference>
<comment type="similarity">
    <text evidence="1 9">Belongs to the sigma-54 factor family.</text>
</comment>
<dbReference type="InterPro" id="IPR007046">
    <property type="entry name" value="RNA_pol_sigma_54_core-bd"/>
</dbReference>
<reference evidence="12 13" key="1">
    <citation type="submission" date="2019-03" db="EMBL/GenBank/DDBJ databases">
        <title>Ramlibacter rhizophilus CCTCC AB2015357, whole genome shotgun sequence.</title>
        <authorList>
            <person name="Zhang X."/>
            <person name="Feng G."/>
            <person name="Zhu H."/>
        </authorList>
    </citation>
    <scope>NUCLEOTIDE SEQUENCE [LARGE SCALE GENOMIC DNA]</scope>
    <source>
        <strain evidence="12 13">CCTCC AB2015357</strain>
    </source>
</reference>
<keyword evidence="5 9" id="KW-0805">Transcription regulation</keyword>
<dbReference type="Pfam" id="PF04552">
    <property type="entry name" value="Sigma54_DBD"/>
    <property type="match status" value="1"/>
</dbReference>
<dbReference type="Proteomes" id="UP000297564">
    <property type="component" value="Unassembled WGS sequence"/>
</dbReference>
<dbReference type="GO" id="GO:0016987">
    <property type="term" value="F:sigma factor activity"/>
    <property type="evidence" value="ECO:0007669"/>
    <property type="project" value="UniProtKB-KW"/>
</dbReference>
<evidence type="ECO:0000259" key="10">
    <source>
        <dbReference type="Pfam" id="PF04552"/>
    </source>
</evidence>
<feature type="domain" description="RNA polymerase sigma factor 54 core-binding" evidence="11">
    <location>
        <begin position="104"/>
        <end position="294"/>
    </location>
</feature>
<organism evidence="12 13">
    <name type="scientific">Ramlibacter rhizophilus</name>
    <dbReference type="NCBI Taxonomy" id="1781167"/>
    <lineage>
        <taxon>Bacteria</taxon>
        <taxon>Pseudomonadati</taxon>
        <taxon>Pseudomonadota</taxon>
        <taxon>Betaproteobacteria</taxon>
        <taxon>Burkholderiales</taxon>
        <taxon>Comamonadaceae</taxon>
        <taxon>Ramlibacter</taxon>
    </lineage>
</organism>
<dbReference type="InterPro" id="IPR038709">
    <property type="entry name" value="RpoN_core-bd_sf"/>
</dbReference>
<dbReference type="PANTHER" id="PTHR32248:SF4">
    <property type="entry name" value="RNA POLYMERASE SIGMA-54 FACTOR"/>
    <property type="match status" value="1"/>
</dbReference>
<comment type="caution">
    <text evidence="12">The sequence shown here is derived from an EMBL/GenBank/DDBJ whole genome shotgun (WGS) entry which is preliminary data.</text>
</comment>
<dbReference type="OrthoDB" id="9814402at2"/>